<dbReference type="PANTHER" id="PTHR11727">
    <property type="entry name" value="DIMETHYLADENOSINE TRANSFERASE"/>
    <property type="match status" value="1"/>
</dbReference>
<evidence type="ECO:0000256" key="2">
    <source>
        <dbReference type="ARBA" id="ARBA00022679"/>
    </source>
</evidence>
<keyword evidence="4 5" id="KW-0694">RNA-binding</keyword>
<name>A0ABR3FAE5_9AGAR</name>
<dbReference type="Pfam" id="PF00398">
    <property type="entry name" value="RrnaAD"/>
    <property type="match status" value="1"/>
</dbReference>
<dbReference type="EC" id="2.1.1.-" evidence="6"/>
<keyword evidence="8" id="KW-1185">Reference proteome</keyword>
<evidence type="ECO:0000256" key="5">
    <source>
        <dbReference type="PROSITE-ProRule" id="PRU01026"/>
    </source>
</evidence>
<evidence type="ECO:0000313" key="7">
    <source>
        <dbReference type="EMBL" id="KAL0572247.1"/>
    </source>
</evidence>
<dbReference type="Proteomes" id="UP001465976">
    <property type="component" value="Unassembled WGS sequence"/>
</dbReference>
<evidence type="ECO:0000256" key="1">
    <source>
        <dbReference type="ARBA" id="ARBA00022603"/>
    </source>
</evidence>
<comment type="similarity">
    <text evidence="5 6">Belongs to the class I-like SAM-binding methyltransferase superfamily. rRNA adenine N(6)-methyltransferase family.</text>
</comment>
<dbReference type="EMBL" id="JBAHYK010000652">
    <property type="protein sequence ID" value="KAL0572247.1"/>
    <property type="molecule type" value="Genomic_DNA"/>
</dbReference>
<dbReference type="PANTHER" id="PTHR11727:SF7">
    <property type="entry name" value="DIMETHYLADENOSINE TRANSFERASE-RELATED"/>
    <property type="match status" value="1"/>
</dbReference>
<gene>
    <name evidence="7" type="primary">DIMT1</name>
    <name evidence="7" type="ORF">V5O48_009729</name>
</gene>
<dbReference type="SUPFAM" id="SSF53335">
    <property type="entry name" value="S-adenosyl-L-methionine-dependent methyltransferases"/>
    <property type="match status" value="1"/>
</dbReference>
<dbReference type="InterPro" id="IPR001737">
    <property type="entry name" value="KsgA/Erm"/>
</dbReference>
<evidence type="ECO:0000256" key="3">
    <source>
        <dbReference type="ARBA" id="ARBA00022691"/>
    </source>
</evidence>
<feature type="non-terminal residue" evidence="7">
    <location>
        <position position="1"/>
    </location>
</feature>
<sequence>RELALHLVVKPSTELWSRLFANVQLYSNANKDSFRPPPKVESSVVRIAPRDPPLPVTFEEFDRLERVIFNRRNKTLYGNFLAKGVREEFNRSN</sequence>
<dbReference type="PROSITE" id="PS51689">
    <property type="entry name" value="SAM_RNA_A_N6_MT"/>
    <property type="match status" value="1"/>
</dbReference>
<dbReference type="GO" id="GO:0052909">
    <property type="term" value="F:18S rRNA (adenine(1779)-N(6)/adenine(1780)-N(6))-dimethyltransferase activity"/>
    <property type="evidence" value="ECO:0007669"/>
    <property type="project" value="UniProtKB-EC"/>
</dbReference>
<evidence type="ECO:0000313" key="8">
    <source>
        <dbReference type="Proteomes" id="UP001465976"/>
    </source>
</evidence>
<keyword evidence="1 5" id="KW-0489">Methyltransferase</keyword>
<dbReference type="InterPro" id="IPR029063">
    <property type="entry name" value="SAM-dependent_MTases_sf"/>
</dbReference>
<dbReference type="Gene3D" id="1.10.8.480">
    <property type="match status" value="1"/>
</dbReference>
<accession>A0ABR3FAE5</accession>
<comment type="caution">
    <text evidence="5">Lacks conserved residue(s) required for the propagation of feature annotation.</text>
</comment>
<keyword evidence="2 5" id="KW-0808">Transferase</keyword>
<proteinExistence type="inferred from homology"/>
<evidence type="ECO:0000256" key="6">
    <source>
        <dbReference type="RuleBase" id="RU362106"/>
    </source>
</evidence>
<dbReference type="Gene3D" id="3.40.50.150">
    <property type="entry name" value="Vaccinia Virus protein VP39"/>
    <property type="match status" value="1"/>
</dbReference>
<organism evidence="7 8">
    <name type="scientific">Marasmius crinis-equi</name>
    <dbReference type="NCBI Taxonomy" id="585013"/>
    <lineage>
        <taxon>Eukaryota</taxon>
        <taxon>Fungi</taxon>
        <taxon>Dikarya</taxon>
        <taxon>Basidiomycota</taxon>
        <taxon>Agaricomycotina</taxon>
        <taxon>Agaricomycetes</taxon>
        <taxon>Agaricomycetidae</taxon>
        <taxon>Agaricales</taxon>
        <taxon>Marasmiineae</taxon>
        <taxon>Marasmiaceae</taxon>
        <taxon>Marasmius</taxon>
    </lineage>
</organism>
<protein>
    <recommendedName>
        <fullName evidence="6">rRNA adenine N(6)-methyltransferase</fullName>
        <ecNumber evidence="6">2.1.1.-</ecNumber>
    </recommendedName>
</protein>
<comment type="caution">
    <text evidence="7">The sequence shown here is derived from an EMBL/GenBank/DDBJ whole genome shotgun (WGS) entry which is preliminary data.</text>
</comment>
<reference evidence="7 8" key="1">
    <citation type="submission" date="2024-02" db="EMBL/GenBank/DDBJ databases">
        <title>A draft genome for the cacao thread blight pathogen Marasmius crinis-equi.</title>
        <authorList>
            <person name="Cohen S.P."/>
            <person name="Baruah I.K."/>
            <person name="Amoako-Attah I."/>
            <person name="Bukari Y."/>
            <person name="Meinhardt L.W."/>
            <person name="Bailey B.A."/>
        </authorList>
    </citation>
    <scope>NUCLEOTIDE SEQUENCE [LARGE SCALE GENOMIC DNA]</scope>
    <source>
        <strain evidence="7 8">GH-76</strain>
    </source>
</reference>
<keyword evidence="6" id="KW-0698">rRNA processing</keyword>
<evidence type="ECO:0000256" key="4">
    <source>
        <dbReference type="ARBA" id="ARBA00022884"/>
    </source>
</evidence>
<keyword evidence="3 5" id="KW-0949">S-adenosyl-L-methionine</keyword>